<name>A0A2T4IG36_9RHOO</name>
<proteinExistence type="predicted"/>
<dbReference type="Proteomes" id="UP000241193">
    <property type="component" value="Unassembled WGS sequence"/>
</dbReference>
<dbReference type="OrthoDB" id="9778801at2"/>
<organism evidence="1 2">
    <name type="scientific">Pseudothauera lacus</name>
    <dbReference type="NCBI Taxonomy" id="2136175"/>
    <lineage>
        <taxon>Bacteria</taxon>
        <taxon>Pseudomonadati</taxon>
        <taxon>Pseudomonadota</taxon>
        <taxon>Betaproteobacteria</taxon>
        <taxon>Rhodocyclales</taxon>
        <taxon>Zoogloeaceae</taxon>
        <taxon>Pseudothauera</taxon>
    </lineage>
</organism>
<keyword evidence="2" id="KW-1185">Reference proteome</keyword>
<dbReference type="RefSeq" id="WP_107493141.1">
    <property type="nucleotide sequence ID" value="NZ_PZKC01000005.1"/>
</dbReference>
<evidence type="ECO:0000313" key="2">
    <source>
        <dbReference type="Proteomes" id="UP000241193"/>
    </source>
</evidence>
<accession>A0A2T4IG36</accession>
<dbReference type="PANTHER" id="PTHR33973:SF4">
    <property type="entry name" value="OS07G0153300 PROTEIN"/>
    <property type="match status" value="1"/>
</dbReference>
<dbReference type="Pfam" id="PF07103">
    <property type="entry name" value="DUF1365"/>
    <property type="match status" value="1"/>
</dbReference>
<sequence>MNSPARTPRWRAEVCFGTVMHERRAEAHNRFVYPIAFLRLPLSGLHALRVPLLGIDRAAPFAVHSADHGARDGSALLPWIRGLLADNGLASACDGEVVLQTMPRLFGYVFNPVSFWLCHDREGALRAVLAEVSNTFGERHNYLVHHHDLRPILGGDELRARKVFHVSPFFPVSGEYRFRFASHGDVHAVHIDYWNDGQCSLATHLGGRARALDGRAMLAWLLRFPLMTIGVMARIHWQALRLWRKRVSFFRKPLPPLEETTR</sequence>
<evidence type="ECO:0000313" key="1">
    <source>
        <dbReference type="EMBL" id="PTD96740.1"/>
    </source>
</evidence>
<dbReference type="AlphaFoldDB" id="A0A2T4IG36"/>
<dbReference type="EMBL" id="PZKC01000005">
    <property type="protein sequence ID" value="PTD96740.1"/>
    <property type="molecule type" value="Genomic_DNA"/>
</dbReference>
<comment type="caution">
    <text evidence="1">The sequence shown here is derived from an EMBL/GenBank/DDBJ whole genome shotgun (WGS) entry which is preliminary data.</text>
</comment>
<dbReference type="InterPro" id="IPR010775">
    <property type="entry name" value="DUF1365"/>
</dbReference>
<gene>
    <name evidence="1" type="ORF">C8261_07970</name>
</gene>
<protein>
    <submittedName>
        <fullName evidence="1">DUF1365 domain-containing protein</fullName>
    </submittedName>
</protein>
<reference evidence="1 2" key="1">
    <citation type="submission" date="2018-03" db="EMBL/GenBank/DDBJ databases">
        <authorList>
            <person name="Keele B.F."/>
        </authorList>
    </citation>
    <scope>NUCLEOTIDE SEQUENCE [LARGE SCALE GENOMIC DNA]</scope>
    <source>
        <strain evidence="1 2">D20</strain>
    </source>
</reference>
<dbReference type="PANTHER" id="PTHR33973">
    <property type="entry name" value="OS07G0153300 PROTEIN"/>
    <property type="match status" value="1"/>
</dbReference>
<reference evidence="1 2" key="2">
    <citation type="submission" date="2018-04" db="EMBL/GenBank/DDBJ databases">
        <title>Thauera lacus sp. nov., isolated from an saline lake in Inner Mongolia, China.</title>
        <authorList>
            <person name="Liang Q.-Y."/>
        </authorList>
    </citation>
    <scope>NUCLEOTIDE SEQUENCE [LARGE SCALE GENOMIC DNA]</scope>
    <source>
        <strain evidence="1 2">D20</strain>
    </source>
</reference>